<accession>A0A161ZL73</accession>
<dbReference type="AlphaFoldDB" id="A0A161ZL73"/>
<sequence length="80" mass="9229">MCTTRCPTEQYLDSVFHQAKLARRARSQRRRAVRQGWGNWIVEQEPDHVHVIYNIPGPIPHNLNEIATDNSLLPGLLLDD</sequence>
<comment type="caution">
    <text evidence="1">The sequence shown here is derived from an EMBL/GenBank/DDBJ whole genome shotgun (WGS) entry which is preliminary data.</text>
</comment>
<name>A0A161ZL73_DAUCS</name>
<protein>
    <submittedName>
        <fullName evidence="1">Uncharacterized protein</fullName>
    </submittedName>
</protein>
<gene>
    <name evidence="1" type="ORF">DCAR_025053</name>
</gene>
<organism evidence="1">
    <name type="scientific">Daucus carota subsp. sativus</name>
    <name type="common">Carrot</name>
    <dbReference type="NCBI Taxonomy" id="79200"/>
    <lineage>
        <taxon>Eukaryota</taxon>
        <taxon>Viridiplantae</taxon>
        <taxon>Streptophyta</taxon>
        <taxon>Embryophyta</taxon>
        <taxon>Tracheophyta</taxon>
        <taxon>Spermatophyta</taxon>
        <taxon>Magnoliopsida</taxon>
        <taxon>eudicotyledons</taxon>
        <taxon>Gunneridae</taxon>
        <taxon>Pentapetalae</taxon>
        <taxon>asterids</taxon>
        <taxon>campanulids</taxon>
        <taxon>Apiales</taxon>
        <taxon>Apiaceae</taxon>
        <taxon>Apioideae</taxon>
        <taxon>Scandiceae</taxon>
        <taxon>Daucinae</taxon>
        <taxon>Daucus</taxon>
        <taxon>Daucus sect. Daucus</taxon>
    </lineage>
</organism>
<dbReference type="EMBL" id="LNRQ01000007">
    <property type="protein sequence ID" value="KZM87952.1"/>
    <property type="molecule type" value="Genomic_DNA"/>
</dbReference>
<dbReference type="Gramene" id="KZM87952">
    <property type="protein sequence ID" value="KZM87952"/>
    <property type="gene ID" value="DCAR_025053"/>
</dbReference>
<evidence type="ECO:0000313" key="1">
    <source>
        <dbReference type="EMBL" id="KZM87952.1"/>
    </source>
</evidence>
<reference evidence="1" key="1">
    <citation type="journal article" date="2016" name="Nat. Genet.">
        <title>A high-quality carrot genome assembly provides new insights into carotenoid accumulation and asterid genome evolution.</title>
        <authorList>
            <person name="Iorizzo M."/>
            <person name="Ellison S."/>
            <person name="Senalik D."/>
            <person name="Zeng P."/>
            <person name="Satapoomin P."/>
            <person name="Huang J."/>
            <person name="Bowman M."/>
            <person name="Iovene M."/>
            <person name="Sanseverino W."/>
            <person name="Cavagnaro P."/>
            <person name="Yildiz M."/>
            <person name="Macko-Podgorni A."/>
            <person name="Moranska E."/>
            <person name="Grzebelus E."/>
            <person name="Grzebelus D."/>
            <person name="Ashrafi H."/>
            <person name="Zheng Z."/>
            <person name="Cheng S."/>
            <person name="Spooner D."/>
            <person name="Van Deynze A."/>
            <person name="Simon P."/>
        </authorList>
    </citation>
    <scope>NUCLEOTIDE SEQUENCE [LARGE SCALE GENOMIC DNA]</scope>
    <source>
        <tissue evidence="1">Leaf</tissue>
    </source>
</reference>
<proteinExistence type="predicted"/>